<accession>A0AAV5MRI6</accession>
<reference evidence="1 2" key="1">
    <citation type="journal article" date="2021" name="Commun. Biol.">
        <title>The genome of Shorea leprosula (Dipterocarpaceae) highlights the ecological relevance of drought in aseasonal tropical rainforests.</title>
        <authorList>
            <person name="Ng K.K.S."/>
            <person name="Kobayashi M.J."/>
            <person name="Fawcett J.A."/>
            <person name="Hatakeyama M."/>
            <person name="Paape T."/>
            <person name="Ng C.H."/>
            <person name="Ang C.C."/>
            <person name="Tnah L.H."/>
            <person name="Lee C.T."/>
            <person name="Nishiyama T."/>
            <person name="Sese J."/>
            <person name="O'Brien M.J."/>
            <person name="Copetti D."/>
            <person name="Mohd Noor M.I."/>
            <person name="Ong R.C."/>
            <person name="Putra M."/>
            <person name="Sireger I.Z."/>
            <person name="Indrioko S."/>
            <person name="Kosugi Y."/>
            <person name="Izuno A."/>
            <person name="Isagi Y."/>
            <person name="Lee S.L."/>
            <person name="Shimizu K.K."/>
        </authorList>
    </citation>
    <scope>NUCLEOTIDE SEQUENCE [LARGE SCALE GENOMIC DNA]</scope>
    <source>
        <strain evidence="1">214</strain>
    </source>
</reference>
<dbReference type="Proteomes" id="UP001054252">
    <property type="component" value="Unassembled WGS sequence"/>
</dbReference>
<dbReference type="EMBL" id="BPVZ01000766">
    <property type="protein sequence ID" value="GKV52576.1"/>
    <property type="molecule type" value="Genomic_DNA"/>
</dbReference>
<evidence type="ECO:0000313" key="1">
    <source>
        <dbReference type="EMBL" id="GKV52576.1"/>
    </source>
</evidence>
<sequence>MEKLCVDWGLKQDPLSYAFKTLGKGDPGLGFGHRVFPPRVVSKSLALDSDFFDVFPLILSLSKSMVELEPGKVLHDRRERLFGPLVVVTPSQDQDSLKPTGCPFILPVSDFFFQIVKASEGLVNRRYNFLFPEVSGSEKASVNQRLEGGDPGLTNEALGKIARKTERRSHSYCRPYPSLNGIPRCSCKAEYSSSAWHSVLNQSMSVMKQAGSVSMSA</sequence>
<comment type="caution">
    <text evidence="1">The sequence shown here is derived from an EMBL/GenBank/DDBJ whole genome shotgun (WGS) entry which is preliminary data.</text>
</comment>
<gene>
    <name evidence="1" type="ORF">SLEP1_g59153</name>
</gene>
<proteinExistence type="predicted"/>
<keyword evidence="2" id="KW-1185">Reference proteome</keyword>
<organism evidence="1 2">
    <name type="scientific">Rubroshorea leprosula</name>
    <dbReference type="NCBI Taxonomy" id="152421"/>
    <lineage>
        <taxon>Eukaryota</taxon>
        <taxon>Viridiplantae</taxon>
        <taxon>Streptophyta</taxon>
        <taxon>Embryophyta</taxon>
        <taxon>Tracheophyta</taxon>
        <taxon>Spermatophyta</taxon>
        <taxon>Magnoliopsida</taxon>
        <taxon>eudicotyledons</taxon>
        <taxon>Gunneridae</taxon>
        <taxon>Pentapetalae</taxon>
        <taxon>rosids</taxon>
        <taxon>malvids</taxon>
        <taxon>Malvales</taxon>
        <taxon>Dipterocarpaceae</taxon>
        <taxon>Rubroshorea</taxon>
    </lineage>
</organism>
<dbReference type="AlphaFoldDB" id="A0AAV5MRI6"/>
<name>A0AAV5MRI6_9ROSI</name>
<evidence type="ECO:0000313" key="2">
    <source>
        <dbReference type="Proteomes" id="UP001054252"/>
    </source>
</evidence>
<protein>
    <submittedName>
        <fullName evidence="1">Uncharacterized protein</fullName>
    </submittedName>
</protein>